<evidence type="ECO:0000256" key="8">
    <source>
        <dbReference type="ARBA" id="ARBA00023125"/>
    </source>
</evidence>
<organism evidence="13 14">
    <name type="scientific">Falseniella ignava</name>
    <dbReference type="NCBI Taxonomy" id="137730"/>
    <lineage>
        <taxon>Bacteria</taxon>
        <taxon>Bacillati</taxon>
        <taxon>Bacillota</taxon>
        <taxon>Bacilli</taxon>
        <taxon>Lactobacillales</taxon>
        <taxon>Aerococcaceae</taxon>
        <taxon>Falseniella</taxon>
    </lineage>
</organism>
<feature type="binding site" evidence="12">
    <location>
        <position position="138"/>
    </location>
    <ligand>
        <name>Zn(2+)</name>
        <dbReference type="ChEBI" id="CHEBI:29105"/>
    </ligand>
</feature>
<gene>
    <name evidence="13" type="ORF">CYJ57_06950</name>
</gene>
<keyword evidence="5 12" id="KW-0479">Metal-binding</keyword>
<dbReference type="Gene3D" id="3.30.1490.190">
    <property type="match status" value="1"/>
</dbReference>
<reference evidence="13 14" key="1">
    <citation type="submission" date="2017-12" db="EMBL/GenBank/DDBJ databases">
        <title>Phylogenetic diversity of female urinary microbiome.</title>
        <authorList>
            <person name="Thomas-White K."/>
            <person name="Wolfe A.J."/>
        </authorList>
    </citation>
    <scope>NUCLEOTIDE SEQUENCE [LARGE SCALE GENOMIC DNA]</scope>
    <source>
        <strain evidence="13 14">UMB0898</strain>
    </source>
</reference>
<dbReference type="InterPro" id="IPR043135">
    <property type="entry name" value="Fur_C"/>
</dbReference>
<evidence type="ECO:0000256" key="4">
    <source>
        <dbReference type="ARBA" id="ARBA00022491"/>
    </source>
</evidence>
<dbReference type="GO" id="GO:0005737">
    <property type="term" value="C:cytoplasm"/>
    <property type="evidence" value="ECO:0007669"/>
    <property type="project" value="UniProtKB-SubCell"/>
</dbReference>
<keyword evidence="8" id="KW-0238">DNA-binding</keyword>
<dbReference type="RefSeq" id="WP_101954671.1">
    <property type="nucleotide sequence ID" value="NZ_PKHE01000022.1"/>
</dbReference>
<proteinExistence type="inferred from homology"/>
<evidence type="ECO:0000256" key="12">
    <source>
        <dbReference type="PIRSR" id="PIRSR602481-1"/>
    </source>
</evidence>
<keyword evidence="10" id="KW-0464">Manganese</keyword>
<evidence type="ECO:0000256" key="10">
    <source>
        <dbReference type="ARBA" id="ARBA00023211"/>
    </source>
</evidence>
<dbReference type="GO" id="GO:0000976">
    <property type="term" value="F:transcription cis-regulatory region binding"/>
    <property type="evidence" value="ECO:0007669"/>
    <property type="project" value="TreeGrafter"/>
</dbReference>
<comment type="cofactor">
    <cofactor evidence="12">
        <name>Zn(2+)</name>
        <dbReference type="ChEBI" id="CHEBI:29105"/>
    </cofactor>
    <text evidence="12">Binds 1 zinc ion per subunit.</text>
</comment>
<feature type="binding site" evidence="12">
    <location>
        <position position="98"/>
    </location>
    <ligand>
        <name>Zn(2+)</name>
        <dbReference type="ChEBI" id="CHEBI:29105"/>
    </ligand>
</feature>
<keyword evidence="9" id="KW-0804">Transcription</keyword>
<evidence type="ECO:0000256" key="2">
    <source>
        <dbReference type="ARBA" id="ARBA00007957"/>
    </source>
</evidence>
<evidence type="ECO:0000256" key="6">
    <source>
        <dbReference type="ARBA" id="ARBA00022833"/>
    </source>
</evidence>
<protein>
    <submittedName>
        <fullName evidence="13">Fur family transcriptional regulator</fullName>
    </submittedName>
</protein>
<dbReference type="GO" id="GO:0008270">
    <property type="term" value="F:zinc ion binding"/>
    <property type="evidence" value="ECO:0007669"/>
    <property type="project" value="TreeGrafter"/>
</dbReference>
<keyword evidence="7" id="KW-0805">Transcription regulation</keyword>
<dbReference type="InterPro" id="IPR036390">
    <property type="entry name" value="WH_DNA-bd_sf"/>
</dbReference>
<dbReference type="FunFam" id="3.30.1490.190:FF:000003">
    <property type="entry name" value="Fur family transcriptional regulator"/>
    <property type="match status" value="1"/>
</dbReference>
<dbReference type="EMBL" id="PKHE01000022">
    <property type="protein sequence ID" value="PKY87655.1"/>
    <property type="molecule type" value="Genomic_DNA"/>
</dbReference>
<dbReference type="AlphaFoldDB" id="A0A2I1JWA2"/>
<dbReference type="CDD" id="cd07153">
    <property type="entry name" value="Fur_like"/>
    <property type="match status" value="1"/>
</dbReference>
<sequence>MYSSTTELETILEKLRNQGMRITAPRRAIIDYLIESKTHPTIEEIYNDLKNDHPGMSLATVYNNVNFLVDQGLVYEMKFGQNHSRYDYLGDRHFHVMCEECGKIMDFESSDLSNINASCEEQTGFLLKKTKLEMYGICPECQRKMKR</sequence>
<evidence type="ECO:0000256" key="7">
    <source>
        <dbReference type="ARBA" id="ARBA00023015"/>
    </source>
</evidence>
<evidence type="ECO:0000313" key="13">
    <source>
        <dbReference type="EMBL" id="PKY87655.1"/>
    </source>
</evidence>
<dbReference type="GO" id="GO:0003700">
    <property type="term" value="F:DNA-binding transcription factor activity"/>
    <property type="evidence" value="ECO:0007669"/>
    <property type="project" value="InterPro"/>
</dbReference>
<dbReference type="Proteomes" id="UP000234384">
    <property type="component" value="Unassembled WGS sequence"/>
</dbReference>
<dbReference type="Gene3D" id="1.10.10.10">
    <property type="entry name" value="Winged helix-like DNA-binding domain superfamily/Winged helix DNA-binding domain"/>
    <property type="match status" value="1"/>
</dbReference>
<keyword evidence="4" id="KW-0678">Repressor</keyword>
<evidence type="ECO:0000256" key="9">
    <source>
        <dbReference type="ARBA" id="ARBA00023163"/>
    </source>
</evidence>
<evidence type="ECO:0000256" key="5">
    <source>
        <dbReference type="ARBA" id="ARBA00022723"/>
    </source>
</evidence>
<evidence type="ECO:0000256" key="3">
    <source>
        <dbReference type="ARBA" id="ARBA00022490"/>
    </source>
</evidence>
<comment type="function">
    <text evidence="11">Manganese-dependent repressor that controls a regulon of oxidative stress resistance and iron-storage proteins. May act as a hydrogen peroxide and organic hydroperoxide sensor.</text>
</comment>
<comment type="subcellular location">
    <subcellularLocation>
        <location evidence="1">Cytoplasm</location>
    </subcellularLocation>
</comment>
<dbReference type="PANTHER" id="PTHR33202:SF8">
    <property type="entry name" value="PEROXIDE-RESPONSIVE REPRESSOR PERR"/>
    <property type="match status" value="1"/>
</dbReference>
<evidence type="ECO:0000256" key="1">
    <source>
        <dbReference type="ARBA" id="ARBA00004496"/>
    </source>
</evidence>
<name>A0A2I1JWA2_9LACT</name>
<keyword evidence="6 12" id="KW-0862">Zinc</keyword>
<dbReference type="InterPro" id="IPR036388">
    <property type="entry name" value="WH-like_DNA-bd_sf"/>
</dbReference>
<keyword evidence="3" id="KW-0963">Cytoplasm</keyword>
<dbReference type="SUPFAM" id="SSF46785">
    <property type="entry name" value="Winged helix' DNA-binding domain"/>
    <property type="match status" value="1"/>
</dbReference>
<dbReference type="GO" id="GO:1900376">
    <property type="term" value="P:regulation of secondary metabolite biosynthetic process"/>
    <property type="evidence" value="ECO:0007669"/>
    <property type="project" value="TreeGrafter"/>
</dbReference>
<feature type="binding site" evidence="12">
    <location>
        <position position="141"/>
    </location>
    <ligand>
        <name>Zn(2+)</name>
        <dbReference type="ChEBI" id="CHEBI:29105"/>
    </ligand>
</feature>
<accession>A0A2I1JWA2</accession>
<dbReference type="PANTHER" id="PTHR33202">
    <property type="entry name" value="ZINC UPTAKE REGULATION PROTEIN"/>
    <property type="match status" value="1"/>
</dbReference>
<dbReference type="Pfam" id="PF01475">
    <property type="entry name" value="FUR"/>
    <property type="match status" value="1"/>
</dbReference>
<dbReference type="InterPro" id="IPR002481">
    <property type="entry name" value="FUR"/>
</dbReference>
<evidence type="ECO:0000256" key="11">
    <source>
        <dbReference type="ARBA" id="ARBA00058667"/>
    </source>
</evidence>
<comment type="similarity">
    <text evidence="2">Belongs to the Fur family.</text>
</comment>
<evidence type="ECO:0000313" key="14">
    <source>
        <dbReference type="Proteomes" id="UP000234384"/>
    </source>
</evidence>
<feature type="binding site" evidence="12">
    <location>
        <position position="101"/>
    </location>
    <ligand>
        <name>Zn(2+)</name>
        <dbReference type="ChEBI" id="CHEBI:29105"/>
    </ligand>
</feature>
<dbReference type="GO" id="GO:0045892">
    <property type="term" value="P:negative regulation of DNA-templated transcription"/>
    <property type="evidence" value="ECO:0007669"/>
    <property type="project" value="TreeGrafter"/>
</dbReference>
<comment type="caution">
    <text evidence="13">The sequence shown here is derived from an EMBL/GenBank/DDBJ whole genome shotgun (WGS) entry which is preliminary data.</text>
</comment>
<dbReference type="OrthoDB" id="8659436at2"/>
<dbReference type="FunFam" id="1.10.10.10:FF:000007">
    <property type="entry name" value="Ferric uptake regulation protein"/>
    <property type="match status" value="1"/>
</dbReference>